<dbReference type="InterPro" id="IPR052949">
    <property type="entry name" value="PA_immunity-related"/>
</dbReference>
<organism evidence="1 2">
    <name type="scientific">Flavobacterium laiguense</name>
    <dbReference type="NCBI Taxonomy" id="2169409"/>
    <lineage>
        <taxon>Bacteria</taxon>
        <taxon>Pseudomonadati</taxon>
        <taxon>Bacteroidota</taxon>
        <taxon>Flavobacteriia</taxon>
        <taxon>Flavobacteriales</taxon>
        <taxon>Flavobacteriaceae</taxon>
        <taxon>Flavobacterium</taxon>
    </lineage>
</organism>
<proteinExistence type="predicted"/>
<dbReference type="Gene3D" id="2.160.20.80">
    <property type="entry name" value="E3 ubiquitin-protein ligase SopA"/>
    <property type="match status" value="1"/>
</dbReference>
<evidence type="ECO:0000313" key="1">
    <source>
        <dbReference type="EMBL" id="PWA09192.1"/>
    </source>
</evidence>
<keyword evidence="2" id="KW-1185">Reference proteome</keyword>
<dbReference type="AlphaFoldDB" id="A0A2U1JVM5"/>
<protein>
    <recommendedName>
        <fullName evidence="3">Pentapeptide repeat-containing protein</fullName>
    </recommendedName>
</protein>
<reference evidence="1 2" key="1">
    <citation type="submission" date="2018-04" db="EMBL/GenBank/DDBJ databases">
        <title>Flavobacterium sp. nov., isolated from glacier ice.</title>
        <authorList>
            <person name="Liu Q."/>
            <person name="Xin Y.-H."/>
        </authorList>
    </citation>
    <scope>NUCLEOTIDE SEQUENCE [LARGE SCALE GENOMIC DNA]</scope>
    <source>
        <strain evidence="1 2">LB2P30</strain>
    </source>
</reference>
<dbReference type="RefSeq" id="WP_116762957.1">
    <property type="nucleotide sequence ID" value="NZ_QCZH01000008.1"/>
</dbReference>
<comment type="caution">
    <text evidence="1">The sequence shown here is derived from an EMBL/GenBank/DDBJ whole genome shotgun (WGS) entry which is preliminary data.</text>
</comment>
<gene>
    <name evidence="1" type="ORF">DB891_09260</name>
</gene>
<evidence type="ECO:0000313" key="2">
    <source>
        <dbReference type="Proteomes" id="UP000245618"/>
    </source>
</evidence>
<accession>A0A2U1JVM5</accession>
<dbReference type="Pfam" id="PF13599">
    <property type="entry name" value="Pentapeptide_4"/>
    <property type="match status" value="1"/>
</dbReference>
<dbReference type="EMBL" id="QCZH01000008">
    <property type="protein sequence ID" value="PWA09192.1"/>
    <property type="molecule type" value="Genomic_DNA"/>
</dbReference>
<dbReference type="PANTHER" id="PTHR42999:SF1">
    <property type="entry name" value="PENTAPEPTIDE REPEAT-CONTAINING PROTEIN"/>
    <property type="match status" value="1"/>
</dbReference>
<name>A0A2U1JVM5_9FLAO</name>
<sequence length="189" mass="21809">MSEYFLDAEYNNHTYGVDEVNFKEFECCTFNRCTFSACNFMDVTFIDCVFNDCIFSEGKINHVALRTVTFNGCEIKDVNFSMCNKLIFEVRFNDCVLDFSKFYTLKIKGTPFINCSLIAVDFMATDLTEVFFENCDLYRAEFAKAIANKANFKSSFNYTIDPKTTKLKKAVFALEGLKGLLYKHDIIVK</sequence>
<dbReference type="SUPFAM" id="SSF141571">
    <property type="entry name" value="Pentapeptide repeat-like"/>
    <property type="match status" value="1"/>
</dbReference>
<dbReference type="Proteomes" id="UP000245618">
    <property type="component" value="Unassembled WGS sequence"/>
</dbReference>
<evidence type="ECO:0008006" key="3">
    <source>
        <dbReference type="Google" id="ProtNLM"/>
    </source>
</evidence>
<dbReference type="OrthoDB" id="67652at2"/>
<dbReference type="PANTHER" id="PTHR42999">
    <property type="entry name" value="ANTIBIOTIC RESISTANCE PROTEIN MCBG"/>
    <property type="match status" value="1"/>
</dbReference>
<dbReference type="InterPro" id="IPR001646">
    <property type="entry name" value="5peptide_repeat"/>
</dbReference>